<feature type="transmembrane region" description="Helical" evidence="1">
    <location>
        <begin position="188"/>
        <end position="208"/>
    </location>
</feature>
<dbReference type="Proteomes" id="UP000240010">
    <property type="component" value="Unassembled WGS sequence"/>
</dbReference>
<gene>
    <name evidence="2" type="ORF">B0F87_10483</name>
</gene>
<evidence type="ECO:0000256" key="1">
    <source>
        <dbReference type="SAM" id="Phobius"/>
    </source>
</evidence>
<proteinExistence type="predicted"/>
<feature type="transmembrane region" description="Helical" evidence="1">
    <location>
        <begin position="139"/>
        <end position="160"/>
    </location>
</feature>
<feature type="transmembrane region" description="Helical" evidence="1">
    <location>
        <begin position="307"/>
        <end position="328"/>
    </location>
</feature>
<evidence type="ECO:0000313" key="3">
    <source>
        <dbReference type="Proteomes" id="UP000240010"/>
    </source>
</evidence>
<evidence type="ECO:0000313" key="2">
    <source>
        <dbReference type="EMBL" id="PPK75993.1"/>
    </source>
</evidence>
<organism evidence="2 3">
    <name type="scientific">Methylobacter tundripaludum</name>
    <dbReference type="NCBI Taxonomy" id="173365"/>
    <lineage>
        <taxon>Bacteria</taxon>
        <taxon>Pseudomonadati</taxon>
        <taxon>Pseudomonadota</taxon>
        <taxon>Gammaproteobacteria</taxon>
        <taxon>Methylococcales</taxon>
        <taxon>Methylococcaceae</taxon>
        <taxon>Methylobacter</taxon>
    </lineage>
</organism>
<reference evidence="2 3" key="1">
    <citation type="submission" date="2018-02" db="EMBL/GenBank/DDBJ databases">
        <title>Subsurface microbial communities from deep shales in Ohio and West Virginia, USA.</title>
        <authorList>
            <person name="Wrighton K."/>
        </authorList>
    </citation>
    <scope>NUCLEOTIDE SEQUENCE [LARGE SCALE GENOMIC DNA]</scope>
    <source>
        <strain evidence="2 3">OWC-DMM</strain>
    </source>
</reference>
<name>A0A2S6HF23_9GAMM</name>
<sequence length="340" mass="37912">MSAAISKKLWFGHFYLGIAIALPLLIIAASGIVLSFYDDLRYTAPPYRLASPVYRSLDADTLAESVRRHYPRHRLEALFLPTAPEHSARARLAGPEPLLVFIDPGTTAILEAKDAANLDGLDWLRELHRGSVLGLPGKIAASMAGLGTLFLWLTGFWLWYRRSATAKRQRRRAKFFPGLVTIHRQTGLLLGGPIAVLALLGALLNFAGPLMQWLDPPPAIATPTSMQQLTTLPLPRLVDAAVNGYRDSPLERIYFPATANQPWRFRFLDGSWGFVDGQNGTLLKLKTPSSHWTMLLYPLHSGKLPGIYGHWLLVFCGFVLLFLISSGLRHGWRIIKPHRR</sequence>
<dbReference type="AlphaFoldDB" id="A0A2S6HF23"/>
<dbReference type="Pfam" id="PF03929">
    <property type="entry name" value="PepSY_TM"/>
    <property type="match status" value="2"/>
</dbReference>
<comment type="caution">
    <text evidence="2">The sequence shown here is derived from an EMBL/GenBank/DDBJ whole genome shotgun (WGS) entry which is preliminary data.</text>
</comment>
<protein>
    <submittedName>
        <fullName evidence="2">Putative iron-regulated membrane protein</fullName>
    </submittedName>
</protein>
<dbReference type="InterPro" id="IPR005625">
    <property type="entry name" value="PepSY-ass_TM"/>
</dbReference>
<dbReference type="PANTHER" id="PTHR34219">
    <property type="entry name" value="IRON-REGULATED INNER MEMBRANE PROTEIN-RELATED"/>
    <property type="match status" value="1"/>
</dbReference>
<keyword evidence="1" id="KW-1133">Transmembrane helix</keyword>
<dbReference type="RefSeq" id="WP_104428505.1">
    <property type="nucleotide sequence ID" value="NZ_PTIZ01000004.1"/>
</dbReference>
<accession>A0A2S6HF23</accession>
<keyword evidence="1" id="KW-0812">Transmembrane</keyword>
<dbReference type="EMBL" id="PTIZ01000004">
    <property type="protein sequence ID" value="PPK75993.1"/>
    <property type="molecule type" value="Genomic_DNA"/>
</dbReference>
<keyword evidence="1" id="KW-0472">Membrane</keyword>
<feature type="transmembrane region" description="Helical" evidence="1">
    <location>
        <begin position="12"/>
        <end position="37"/>
    </location>
</feature>